<protein>
    <submittedName>
        <fullName evidence="1">26494_t:CDS:1</fullName>
    </submittedName>
</protein>
<comment type="caution">
    <text evidence="1">The sequence shown here is derived from an EMBL/GenBank/DDBJ whole genome shotgun (WGS) entry which is preliminary data.</text>
</comment>
<dbReference type="Proteomes" id="UP000789920">
    <property type="component" value="Unassembled WGS sequence"/>
</dbReference>
<organism evidence="1 2">
    <name type="scientific">Racocetra persica</name>
    <dbReference type="NCBI Taxonomy" id="160502"/>
    <lineage>
        <taxon>Eukaryota</taxon>
        <taxon>Fungi</taxon>
        <taxon>Fungi incertae sedis</taxon>
        <taxon>Mucoromycota</taxon>
        <taxon>Glomeromycotina</taxon>
        <taxon>Glomeromycetes</taxon>
        <taxon>Diversisporales</taxon>
        <taxon>Gigasporaceae</taxon>
        <taxon>Racocetra</taxon>
    </lineage>
</organism>
<proteinExistence type="predicted"/>
<dbReference type="EMBL" id="CAJVQC010028125">
    <property type="protein sequence ID" value="CAG8738670.1"/>
    <property type="molecule type" value="Genomic_DNA"/>
</dbReference>
<name>A0ACA9Q5L8_9GLOM</name>
<evidence type="ECO:0000313" key="2">
    <source>
        <dbReference type="Proteomes" id="UP000789920"/>
    </source>
</evidence>
<keyword evidence="2" id="KW-1185">Reference proteome</keyword>
<reference evidence="1" key="1">
    <citation type="submission" date="2021-06" db="EMBL/GenBank/DDBJ databases">
        <authorList>
            <person name="Kallberg Y."/>
            <person name="Tangrot J."/>
            <person name="Rosling A."/>
        </authorList>
    </citation>
    <scope>NUCLEOTIDE SEQUENCE</scope>
    <source>
        <strain evidence="1">MA461A</strain>
    </source>
</reference>
<feature type="non-terminal residue" evidence="1">
    <location>
        <position position="1"/>
    </location>
</feature>
<evidence type="ECO:0000313" key="1">
    <source>
        <dbReference type="EMBL" id="CAG8738670.1"/>
    </source>
</evidence>
<gene>
    <name evidence="1" type="ORF">RPERSI_LOCUS12931</name>
</gene>
<sequence>FIEQWLVDSLQVGYFGAEIITDKFAGQVIWYIGDGATILLVRTDPHMANPCIVIVSYIQTCLIALYNMLDMKDLMANDNSELRLFMNIRTHVISGY</sequence>
<accession>A0ACA9Q5L8</accession>